<keyword evidence="3" id="KW-1185">Reference proteome</keyword>
<feature type="region of interest" description="Disordered" evidence="1">
    <location>
        <begin position="1"/>
        <end position="73"/>
    </location>
</feature>
<feature type="compositionally biased region" description="Basic and acidic residues" evidence="1">
    <location>
        <begin position="288"/>
        <end position="309"/>
    </location>
</feature>
<dbReference type="AlphaFoldDB" id="A0A8H7PDM5"/>
<feature type="region of interest" description="Disordered" evidence="1">
    <location>
        <begin position="285"/>
        <end position="415"/>
    </location>
</feature>
<dbReference type="Proteomes" id="UP000654370">
    <property type="component" value="Unassembled WGS sequence"/>
</dbReference>
<feature type="compositionally biased region" description="Low complexity" evidence="1">
    <location>
        <begin position="359"/>
        <end position="380"/>
    </location>
</feature>
<organism evidence="2 3">
    <name type="scientific">Mortierella isabellina</name>
    <name type="common">Filamentous fungus</name>
    <name type="synonym">Umbelopsis isabellina</name>
    <dbReference type="NCBI Taxonomy" id="91625"/>
    <lineage>
        <taxon>Eukaryota</taxon>
        <taxon>Fungi</taxon>
        <taxon>Fungi incertae sedis</taxon>
        <taxon>Mucoromycota</taxon>
        <taxon>Mucoromycotina</taxon>
        <taxon>Umbelopsidomycetes</taxon>
        <taxon>Umbelopsidales</taxon>
        <taxon>Umbelopsidaceae</taxon>
        <taxon>Umbelopsis</taxon>
    </lineage>
</organism>
<accession>A0A8H7PDM5</accession>
<proteinExistence type="predicted"/>
<gene>
    <name evidence="2" type="ORF">INT43_001447</name>
</gene>
<evidence type="ECO:0000313" key="2">
    <source>
        <dbReference type="EMBL" id="KAG2171971.1"/>
    </source>
</evidence>
<dbReference type="OrthoDB" id="2403623at2759"/>
<feature type="compositionally biased region" description="Polar residues" evidence="1">
    <location>
        <begin position="42"/>
        <end position="53"/>
    </location>
</feature>
<feature type="compositionally biased region" description="Basic residues" evidence="1">
    <location>
        <begin position="406"/>
        <end position="415"/>
    </location>
</feature>
<feature type="region of interest" description="Disordered" evidence="1">
    <location>
        <begin position="226"/>
        <end position="253"/>
    </location>
</feature>
<feature type="compositionally biased region" description="Polar residues" evidence="1">
    <location>
        <begin position="181"/>
        <end position="196"/>
    </location>
</feature>
<feature type="compositionally biased region" description="Basic and acidic residues" evidence="1">
    <location>
        <begin position="396"/>
        <end position="405"/>
    </location>
</feature>
<evidence type="ECO:0000313" key="3">
    <source>
        <dbReference type="Proteomes" id="UP000654370"/>
    </source>
</evidence>
<feature type="compositionally biased region" description="Polar residues" evidence="1">
    <location>
        <begin position="231"/>
        <end position="253"/>
    </location>
</feature>
<protein>
    <submittedName>
        <fullName evidence="2">Uncharacterized protein</fullName>
    </submittedName>
</protein>
<reference evidence="2" key="1">
    <citation type="submission" date="2020-12" db="EMBL/GenBank/DDBJ databases">
        <title>Metabolic potential, ecology and presence of endohyphal bacteria is reflected in genomic diversity of Mucoromycotina.</title>
        <authorList>
            <person name="Muszewska A."/>
            <person name="Okrasinska A."/>
            <person name="Steczkiewicz K."/>
            <person name="Drgas O."/>
            <person name="Orlowska M."/>
            <person name="Perlinska-Lenart U."/>
            <person name="Aleksandrzak-Piekarczyk T."/>
            <person name="Szatraj K."/>
            <person name="Zielenkiewicz U."/>
            <person name="Pilsyk S."/>
            <person name="Malc E."/>
            <person name="Mieczkowski P."/>
            <person name="Kruszewska J.S."/>
            <person name="Biernat P."/>
            <person name="Pawlowska J."/>
        </authorList>
    </citation>
    <scope>NUCLEOTIDE SEQUENCE</scope>
    <source>
        <strain evidence="2">WA0000067209</strain>
    </source>
</reference>
<feature type="region of interest" description="Disordered" evidence="1">
    <location>
        <begin position="156"/>
        <end position="214"/>
    </location>
</feature>
<evidence type="ECO:0000256" key="1">
    <source>
        <dbReference type="SAM" id="MobiDB-lite"/>
    </source>
</evidence>
<name>A0A8H7PDM5_MORIS</name>
<sequence>MSHSTPTRVLHSKENDSGLAINKENVTVAATPRQRKALGAKTANSTPTYTPTKATHKPAQQPRIGHRPEKHDEKFRSIRQAERLTLGARSPTIQDRSPRLIARSTMSPRNDENVTVASVLAKSPFSKVPIRHSTIKHSDTSFEIWVDEAKPIFQNKQEAKAAAPDSGDEENHLPSKHIKSKPSQTRARTQRGQSRQPVVPERKKISRRPLSEIDVHDLPEYKDLLRDTSARESSPTPASQNISSSRLRSPSWTDSQAVLSQALEQAEETAKSLLSDIKNTKAQVADLTQHRETNCKRKSQVEPEQRDQDPVVVATQYTNKEVADDTEEDNRSELISQPLEDVFNSASPTKTVRDASPSETVTKEVTVTTTTVQVTKTTTRTLHKRRSDETDSPEALLKKDQDNIKKRLRPRKQKS</sequence>
<dbReference type="EMBL" id="JAEPQZ010000018">
    <property type="protein sequence ID" value="KAG2171971.1"/>
    <property type="molecule type" value="Genomic_DNA"/>
</dbReference>
<comment type="caution">
    <text evidence="2">The sequence shown here is derived from an EMBL/GenBank/DDBJ whole genome shotgun (WGS) entry which is preliminary data.</text>
</comment>